<dbReference type="InterPro" id="IPR021771">
    <property type="entry name" value="Triacylglycerol_lipase_N"/>
</dbReference>
<comment type="caution">
    <text evidence="4">Lacks conserved residue(s) required for the propagation of feature annotation.</text>
</comment>
<accession>A0A6N2K0G0</accession>
<dbReference type="GO" id="GO:0016042">
    <property type="term" value="P:lipid catabolic process"/>
    <property type="evidence" value="ECO:0007669"/>
    <property type="project" value="UniProtKB-UniRule"/>
</dbReference>
<evidence type="ECO:0000256" key="5">
    <source>
        <dbReference type="SAM" id="MobiDB-lite"/>
    </source>
</evidence>
<dbReference type="AlphaFoldDB" id="A0A6N2K0G0"/>
<dbReference type="CDD" id="cd07231">
    <property type="entry name" value="Pat_SDP1-like"/>
    <property type="match status" value="1"/>
</dbReference>
<evidence type="ECO:0000313" key="7">
    <source>
        <dbReference type="EMBL" id="VFU21315.1"/>
    </source>
</evidence>
<feature type="compositionally biased region" description="Basic and acidic residues" evidence="5">
    <location>
        <begin position="776"/>
        <end position="788"/>
    </location>
</feature>
<evidence type="ECO:0000256" key="3">
    <source>
        <dbReference type="ARBA" id="ARBA00023098"/>
    </source>
</evidence>
<dbReference type="InterPro" id="IPR002641">
    <property type="entry name" value="PNPLA_dom"/>
</dbReference>
<feature type="active site" description="Nucleophile" evidence="4">
    <location>
        <position position="265"/>
    </location>
</feature>
<dbReference type="Pfam" id="PF11815">
    <property type="entry name" value="DUF3336"/>
    <property type="match status" value="1"/>
</dbReference>
<dbReference type="SUPFAM" id="SSF52151">
    <property type="entry name" value="FabD/lysophospholipase-like"/>
    <property type="match status" value="1"/>
</dbReference>
<feature type="region of interest" description="Disordered" evidence="5">
    <location>
        <begin position="852"/>
        <end position="902"/>
    </location>
</feature>
<dbReference type="EMBL" id="CAADRP010000002">
    <property type="protein sequence ID" value="VFU21315.1"/>
    <property type="molecule type" value="Genomic_DNA"/>
</dbReference>
<feature type="domain" description="PNPLA" evidence="6">
    <location>
        <begin position="232"/>
        <end position="428"/>
    </location>
</feature>
<name>A0A6N2K0G0_SALVM</name>
<keyword evidence="3 4" id="KW-0443">Lipid metabolism</keyword>
<dbReference type="InterPro" id="IPR050301">
    <property type="entry name" value="NTE"/>
</dbReference>
<feature type="compositionally biased region" description="Acidic residues" evidence="5">
    <location>
        <begin position="856"/>
        <end position="868"/>
    </location>
</feature>
<reference evidence="7" key="1">
    <citation type="submission" date="2019-03" db="EMBL/GenBank/DDBJ databases">
        <authorList>
            <person name="Mank J."/>
            <person name="Almeida P."/>
        </authorList>
    </citation>
    <scope>NUCLEOTIDE SEQUENCE</scope>
    <source>
        <strain evidence="7">78183</strain>
    </source>
</reference>
<keyword evidence="1 4" id="KW-0378">Hydrolase</keyword>
<proteinExistence type="predicted"/>
<sequence length="902" mass="101488">MDISNEANVDPFKIGPSSIIGRTIAFRVLFCKSISHLRQKLFHVLLNYIYRFSEFVTPMLSWFHPRNPQGILAMMTIIAFLLKRYANVKLRAETAYRRKFWRNTMRTALTYEEWFHAAKMLDKETSPKQNGDLYDEELVRNKLQELHHRRQEGCLRDIIFFMRADLVRNLGNMCNPELHKGRLQVPKLIQEYIDEVSTQLRMVCDSDSEELSLEEKLAFMHETRHAFGRTALLLSGGASLGAFHAGVVKTLVEHKLMPRIIAGSSLLPPDRGQSCKLFLRIPGTLSFFDQLGGIFTVVKRVMRQGAVHEIRQLQWMLRHLTSNLTFQEAYDMTGRILGITVCSPRKHEPPRCLNYLTSPHVVIWSAVTASCAFPGLFEAQELMAKDRSGELVPYHPPFNLDPEEGSDAPMRRWRDGSLEIDLPMIQLKELFNVNHFIASEAYGVALLQGNARIATNLPFLLSQLLLWFRISKLVILANHLMVDWVDVRECKRPLSFTVLDVGFKCLETQYPGSQSSKLLVHLAEMEVKHRCNQVLELGFPLGGLAKLFAQEWEGDVTVVMPATLAQYSKIIQNPNHVELQKGSNQGRRCTWEKLSAIKANCGIELALDECVTVLNHMRRLKRSAKRAAASSHGQASSGSTLKFSASKRIPSWNCIARENSTGSLEEDFLADVASTFHQGVAVAGGTSTGRNLRTQRNLHHDGSDSESENVDLNSWTRSGGPLMRTTSANKFIEFVHSLDADSELRKGFMAHPNHPGAQMGGWDPYNQIPRVTTPDKNSDGEYDQRDFSNRISTGGSSITVTEGDFLQPERIHNGIVLNIVKKEDLAHPNKIHDLENYNSEVPECVQLDCPEKDMDASSESDYAADDDGNSPATDSMHKSASTPGQTDDSVAHDIQEKHVVDG</sequence>
<evidence type="ECO:0000256" key="1">
    <source>
        <dbReference type="ARBA" id="ARBA00022801"/>
    </source>
</evidence>
<feature type="compositionally biased region" description="Basic and acidic residues" evidence="5">
    <location>
        <begin position="889"/>
        <end position="902"/>
    </location>
</feature>
<feature type="compositionally biased region" description="Polar residues" evidence="5">
    <location>
        <begin position="870"/>
        <end position="888"/>
    </location>
</feature>
<dbReference type="PANTHER" id="PTHR14226">
    <property type="entry name" value="NEUROPATHY TARGET ESTERASE/SWISS CHEESE D.MELANOGASTER"/>
    <property type="match status" value="1"/>
</dbReference>
<feature type="region of interest" description="Disordered" evidence="5">
    <location>
        <begin position="683"/>
        <end position="713"/>
    </location>
</feature>
<dbReference type="InterPro" id="IPR016035">
    <property type="entry name" value="Acyl_Trfase/lysoPLipase"/>
</dbReference>
<dbReference type="Gene3D" id="3.40.1090.10">
    <property type="entry name" value="Cytosolic phospholipase A2 catalytic domain"/>
    <property type="match status" value="2"/>
</dbReference>
<evidence type="ECO:0000256" key="4">
    <source>
        <dbReference type="PROSITE-ProRule" id="PRU01161"/>
    </source>
</evidence>
<keyword evidence="2 4" id="KW-0442">Lipid degradation</keyword>
<protein>
    <recommendedName>
        <fullName evidence="6">PNPLA domain-containing protein</fullName>
    </recommendedName>
</protein>
<evidence type="ECO:0000259" key="6">
    <source>
        <dbReference type="PROSITE" id="PS51635"/>
    </source>
</evidence>
<dbReference type="PANTHER" id="PTHR14226:SF10">
    <property type="entry name" value="TRIACYLGLYCEROL LIPASE 4-RELATED"/>
    <property type="match status" value="1"/>
</dbReference>
<gene>
    <name evidence="7" type="ORF">SVIM_LOCUS12659</name>
</gene>
<dbReference type="GO" id="GO:0004806">
    <property type="term" value="F:triacylglycerol lipase activity"/>
    <property type="evidence" value="ECO:0007669"/>
    <property type="project" value="InterPro"/>
</dbReference>
<feature type="region of interest" description="Disordered" evidence="5">
    <location>
        <begin position="772"/>
        <end position="795"/>
    </location>
</feature>
<organism evidence="7">
    <name type="scientific">Salix viminalis</name>
    <name type="common">Common osier</name>
    <name type="synonym">Basket willow</name>
    <dbReference type="NCBI Taxonomy" id="40686"/>
    <lineage>
        <taxon>Eukaryota</taxon>
        <taxon>Viridiplantae</taxon>
        <taxon>Streptophyta</taxon>
        <taxon>Embryophyta</taxon>
        <taxon>Tracheophyta</taxon>
        <taxon>Spermatophyta</taxon>
        <taxon>Magnoliopsida</taxon>
        <taxon>eudicotyledons</taxon>
        <taxon>Gunneridae</taxon>
        <taxon>Pentapetalae</taxon>
        <taxon>rosids</taxon>
        <taxon>fabids</taxon>
        <taxon>Malpighiales</taxon>
        <taxon>Salicaceae</taxon>
        <taxon>Saliceae</taxon>
        <taxon>Salix</taxon>
    </lineage>
</organism>
<feature type="active site" description="Proton acceptor" evidence="4">
    <location>
        <position position="415"/>
    </location>
</feature>
<evidence type="ECO:0000256" key="2">
    <source>
        <dbReference type="ARBA" id="ARBA00022963"/>
    </source>
</evidence>
<dbReference type="PROSITE" id="PS51635">
    <property type="entry name" value="PNPLA"/>
    <property type="match status" value="1"/>
</dbReference>